<comment type="caution">
    <text evidence="3">The sequence shown here is derived from an EMBL/GenBank/DDBJ whole genome shotgun (WGS) entry which is preliminary data.</text>
</comment>
<feature type="transmembrane region" description="Helical" evidence="2">
    <location>
        <begin position="314"/>
        <end position="342"/>
    </location>
</feature>
<organism evidence="3 4">
    <name type="scientific">Pythium oligandrum</name>
    <name type="common">Mycoparasitic fungus</name>
    <dbReference type="NCBI Taxonomy" id="41045"/>
    <lineage>
        <taxon>Eukaryota</taxon>
        <taxon>Sar</taxon>
        <taxon>Stramenopiles</taxon>
        <taxon>Oomycota</taxon>
        <taxon>Peronosporomycetes</taxon>
        <taxon>Pythiales</taxon>
        <taxon>Pythiaceae</taxon>
        <taxon>Pythium</taxon>
    </lineage>
</organism>
<reference evidence="3" key="1">
    <citation type="submission" date="2019-03" db="EMBL/GenBank/DDBJ databases">
        <title>Long read genome sequence of the mycoparasitic Pythium oligandrum ATCC 38472 isolated from sugarbeet rhizosphere.</title>
        <authorList>
            <person name="Gaulin E."/>
        </authorList>
    </citation>
    <scope>NUCLEOTIDE SEQUENCE</scope>
    <source>
        <strain evidence="3">ATCC 38472_TT</strain>
    </source>
</reference>
<sequence>MENQRQLRGPQRSQSKRISIVAMMALAIFLMLMDLKDLFYKIAMCGPNPSWSFTADIHEEYTGIDLSQVLRDNGNVRTTSHNQWNALAQQCDSLQLYKLVGKVAHLSARGTGCVLGGVKRSEPLVFVGSMRIDALLWGASLLADTIHSPLPVRPYHVSSYSLVYDVPESSYREQLLDLLEPGDVAGINDTATRIFDAFGSRLDLWEDTLCYEILPEPPEGQSSLTKLVPSEYGCIWSDPEGKNLHEFFTDNAGAKYLRYLSEWVGWNWHTVDYIYLSSIYLRATLRMVSTYTIDNAGSKMVHHWIRTDLGVDGVLYFVMLAIEFAMFIISTTDAVVVAALVVRPLMLANKRDNAYSSTQTAHESTTDSVPENAPAESSKKNETLSRILLYADLSSISFRKTTLAVLMVIDAFFSWIYIVPNSTVFAWSTNGFQLISAYLANFRVWIVIIVFVDNLWHCTFVLVHEKLAALVTEFTYISSVEVMICSLLGVFVAYDDLLNVCLIKWGQTDRQREMFPTVPGLLSFYNSYSKYSYGDRSKRAIGTMVIYEPLFKILSCSVLFCFVVVVLRLLVTISMKAWYGTLRSEVSSFWRTYQRNSVEVFMNDPLRAKALVRSQRVMSYRFGRTVFLRPFVYLEQNYYIYRGRFRQRPLIPLFDNSDSVGGASVNTRSYVLDSVIHNPTTNKKQKARADYLDTQIPLC</sequence>
<name>A0A8K1C8Y1_PYTOL</name>
<proteinExistence type="predicted"/>
<gene>
    <name evidence="3" type="ORF">Poli38472_006892</name>
</gene>
<feature type="compositionally biased region" description="Polar residues" evidence="1">
    <location>
        <begin position="357"/>
        <end position="369"/>
    </location>
</feature>
<keyword evidence="2" id="KW-1133">Transmembrane helix</keyword>
<dbReference type="EMBL" id="SPLM01000110">
    <property type="protein sequence ID" value="TMW58747.1"/>
    <property type="molecule type" value="Genomic_DNA"/>
</dbReference>
<feature type="transmembrane region" description="Helical" evidence="2">
    <location>
        <begin position="440"/>
        <end position="462"/>
    </location>
</feature>
<feature type="transmembrane region" description="Helical" evidence="2">
    <location>
        <begin position="403"/>
        <end position="420"/>
    </location>
</feature>
<evidence type="ECO:0000313" key="4">
    <source>
        <dbReference type="Proteomes" id="UP000794436"/>
    </source>
</evidence>
<evidence type="ECO:0000313" key="3">
    <source>
        <dbReference type="EMBL" id="TMW58747.1"/>
    </source>
</evidence>
<feature type="transmembrane region" description="Helical" evidence="2">
    <location>
        <begin position="474"/>
        <end position="494"/>
    </location>
</feature>
<keyword evidence="2" id="KW-0812">Transmembrane</keyword>
<protein>
    <submittedName>
        <fullName evidence="3">Uncharacterized protein</fullName>
    </submittedName>
</protein>
<evidence type="ECO:0000256" key="1">
    <source>
        <dbReference type="SAM" id="MobiDB-lite"/>
    </source>
</evidence>
<dbReference type="Proteomes" id="UP000794436">
    <property type="component" value="Unassembled WGS sequence"/>
</dbReference>
<accession>A0A8K1C8Y1</accession>
<feature type="region of interest" description="Disordered" evidence="1">
    <location>
        <begin position="357"/>
        <end position="378"/>
    </location>
</feature>
<feature type="transmembrane region" description="Helical" evidence="2">
    <location>
        <begin position="20"/>
        <end position="40"/>
    </location>
</feature>
<dbReference type="AlphaFoldDB" id="A0A8K1C8Y1"/>
<evidence type="ECO:0000256" key="2">
    <source>
        <dbReference type="SAM" id="Phobius"/>
    </source>
</evidence>
<keyword evidence="4" id="KW-1185">Reference proteome</keyword>
<keyword evidence="2" id="KW-0472">Membrane</keyword>
<feature type="transmembrane region" description="Helical" evidence="2">
    <location>
        <begin position="550"/>
        <end position="571"/>
    </location>
</feature>